<dbReference type="Proteomes" id="UP000023566">
    <property type="component" value="Chromosome"/>
</dbReference>
<feature type="transmembrane region" description="Helical" evidence="7">
    <location>
        <begin position="222"/>
        <end position="239"/>
    </location>
</feature>
<dbReference type="CDD" id="cd06261">
    <property type="entry name" value="TM_PBP2"/>
    <property type="match status" value="1"/>
</dbReference>
<dbReference type="InterPro" id="IPR000515">
    <property type="entry name" value="MetI-like"/>
</dbReference>
<dbReference type="InterPro" id="IPR050809">
    <property type="entry name" value="UgpAE/MalFG_permease"/>
</dbReference>
<keyword evidence="5 7" id="KW-1133">Transmembrane helix</keyword>
<feature type="transmembrane region" description="Helical" evidence="7">
    <location>
        <begin position="21"/>
        <end position="44"/>
    </location>
</feature>
<evidence type="ECO:0000256" key="4">
    <source>
        <dbReference type="ARBA" id="ARBA00022692"/>
    </source>
</evidence>
<feature type="transmembrane region" description="Helical" evidence="7">
    <location>
        <begin position="116"/>
        <end position="136"/>
    </location>
</feature>
<gene>
    <name evidence="9" type="ORF">H839_06064</name>
</gene>
<dbReference type="GO" id="GO:0005886">
    <property type="term" value="C:plasma membrane"/>
    <property type="evidence" value="ECO:0007669"/>
    <property type="project" value="UniProtKB-SubCell"/>
</dbReference>
<evidence type="ECO:0000256" key="6">
    <source>
        <dbReference type="ARBA" id="ARBA00023136"/>
    </source>
</evidence>
<evidence type="ECO:0000256" key="3">
    <source>
        <dbReference type="ARBA" id="ARBA00022475"/>
    </source>
</evidence>
<name>A0ABC9VFI9_9BACL</name>
<proteinExistence type="inferred from homology"/>
<comment type="similarity">
    <text evidence="7">Belongs to the binding-protein-dependent transport system permease family.</text>
</comment>
<dbReference type="PROSITE" id="PS50928">
    <property type="entry name" value="ABC_TM1"/>
    <property type="match status" value="1"/>
</dbReference>
<dbReference type="PANTHER" id="PTHR43227:SF7">
    <property type="entry name" value="ARABINOOLIGOSACCHARIDES TRANSPORT SYSTEM PERMEASE PROTEIN ARAP"/>
    <property type="match status" value="1"/>
</dbReference>
<comment type="subcellular location">
    <subcellularLocation>
        <location evidence="1 7">Cell membrane</location>
        <topology evidence="1 7">Multi-pass membrane protein</topology>
    </subcellularLocation>
</comment>
<evidence type="ECO:0000256" key="2">
    <source>
        <dbReference type="ARBA" id="ARBA00022448"/>
    </source>
</evidence>
<keyword evidence="4 7" id="KW-0812">Transmembrane</keyword>
<accession>A0ABC9VFI9</accession>
<evidence type="ECO:0000256" key="7">
    <source>
        <dbReference type="RuleBase" id="RU363032"/>
    </source>
</evidence>
<sequence length="296" mass="33785">MLNMRKSNRGTLQAQEARLGYLLIAPAFLLVAMIIFYPVAYNIWLSFHDVSLNPNKPDIFIGLENYKALLVDSEFWHSVMITLIFTVVTVAGATVVGLGTALLLNRSFPGRKLVRSIILLPYVAPVISLVFVWQYMFNPVYGMVNYTLVEQLGVFKQSIDWLDNPVGAIWLVILFDIWHLFPFSFMMILAKLQAIDSTLYEAAEIDGASGWQKFRYITLPELQFVLGALVILRFIWNFYKFDEIYLLTKEVPVVSVYAYETAFATYDHGRAAAITAMLFVLIMILVVAAVRRVLKW</sequence>
<feature type="transmembrane region" description="Helical" evidence="7">
    <location>
        <begin position="271"/>
        <end position="290"/>
    </location>
</feature>
<comment type="caution">
    <text evidence="9">The sequence shown here is derived from an EMBL/GenBank/DDBJ whole genome shotgun (WGS) entry which is preliminary data.</text>
</comment>
<keyword evidence="2 7" id="KW-0813">Transport</keyword>
<evidence type="ECO:0000256" key="1">
    <source>
        <dbReference type="ARBA" id="ARBA00004651"/>
    </source>
</evidence>
<organism evidence="9 10">
    <name type="scientific">Parageobacillus genomosp. 1</name>
    <dbReference type="NCBI Taxonomy" id="1295642"/>
    <lineage>
        <taxon>Bacteria</taxon>
        <taxon>Bacillati</taxon>
        <taxon>Bacillota</taxon>
        <taxon>Bacilli</taxon>
        <taxon>Bacillales</taxon>
        <taxon>Anoxybacillaceae</taxon>
        <taxon>Parageobacillus</taxon>
    </lineage>
</organism>
<evidence type="ECO:0000313" key="9">
    <source>
        <dbReference type="EMBL" id="EZP77184.1"/>
    </source>
</evidence>
<dbReference type="InterPro" id="IPR035906">
    <property type="entry name" value="MetI-like_sf"/>
</dbReference>
<dbReference type="Pfam" id="PF00528">
    <property type="entry name" value="BPD_transp_1"/>
    <property type="match status" value="1"/>
</dbReference>
<dbReference type="SUPFAM" id="SSF161098">
    <property type="entry name" value="MetI-like"/>
    <property type="match status" value="1"/>
</dbReference>
<protein>
    <submittedName>
        <fullName evidence="9">Binding-protein-dependent transport systems inner membrane component</fullName>
    </submittedName>
</protein>
<evidence type="ECO:0000259" key="8">
    <source>
        <dbReference type="PROSITE" id="PS50928"/>
    </source>
</evidence>
<keyword evidence="3" id="KW-1003">Cell membrane</keyword>
<evidence type="ECO:0000313" key="10">
    <source>
        <dbReference type="Proteomes" id="UP000023566"/>
    </source>
</evidence>
<evidence type="ECO:0000256" key="5">
    <source>
        <dbReference type="ARBA" id="ARBA00022989"/>
    </source>
</evidence>
<keyword evidence="6 7" id="KW-0472">Membrane</keyword>
<feature type="transmembrane region" description="Helical" evidence="7">
    <location>
        <begin position="168"/>
        <end position="190"/>
    </location>
</feature>
<reference evidence="9 10" key="1">
    <citation type="journal article" date="2014" name="Appl. Microbiol. Biotechnol.">
        <title>Transformable facultative thermophile Geobacillus stearothermophilus NUB3621 as a host strain for metabolic engineering.</title>
        <authorList>
            <person name="Blanchard K."/>
            <person name="Robic S."/>
            <person name="Matsumura I."/>
        </authorList>
    </citation>
    <scope>NUCLEOTIDE SEQUENCE [LARGE SCALE GENOMIC DNA]</scope>
    <source>
        <strain evidence="9 10">NUB3621</strain>
    </source>
</reference>
<dbReference type="EMBL" id="AOTZ01000004">
    <property type="protein sequence ID" value="EZP77184.1"/>
    <property type="molecule type" value="Genomic_DNA"/>
</dbReference>
<dbReference type="AlphaFoldDB" id="A0ABC9VFI9"/>
<keyword evidence="10" id="KW-1185">Reference proteome</keyword>
<feature type="transmembrane region" description="Helical" evidence="7">
    <location>
        <begin position="75"/>
        <end position="104"/>
    </location>
</feature>
<dbReference type="Gene3D" id="1.10.3720.10">
    <property type="entry name" value="MetI-like"/>
    <property type="match status" value="1"/>
</dbReference>
<dbReference type="PANTHER" id="PTHR43227">
    <property type="entry name" value="BLL4140 PROTEIN"/>
    <property type="match status" value="1"/>
</dbReference>
<feature type="domain" description="ABC transmembrane type-1" evidence="8">
    <location>
        <begin position="79"/>
        <end position="289"/>
    </location>
</feature>